<dbReference type="RefSeq" id="WP_246904899.1">
    <property type="nucleotide sequence ID" value="NZ_JALJRB010000006.1"/>
</dbReference>
<proteinExistence type="predicted"/>
<dbReference type="PIRSF" id="PIRSF003180">
    <property type="entry name" value="DiGMPpdiest_YuxH"/>
    <property type="match status" value="1"/>
</dbReference>
<comment type="caution">
    <text evidence="3">The sequence shown here is derived from an EMBL/GenBank/DDBJ whole genome shotgun (WGS) entry which is preliminary data.</text>
</comment>
<sequence>MDTYVARQPIFNRRKRIFGYELLFRDAAAQRFASLANDEATTTVLSNTFFTIGANRMAGGKKMFVNFTQNLLLRKAPLLLPRDAIVVEILEGVDPTPELIAACREMAQQGYTLALDDYVEKPAFQPLVALADIIKIDFRNSSLETIRSVVATLPPSSRRRLLAEKVETHDEFDIAKQMGFDLFQGFFFAKPELITGKDISGSQINLLRIVASVNQPDFDFKSLEQLIMPDVSLTYKLLRYCNSAFFAKAQSIGSVQQALVYMGEAEIRRFVSLVAMSQLAKGKPGELIRTSSIRGKFCEQLGAIATAPAAPAELFTLGIFSLIDAIIDQPMARIMEGLPLDKSIKAALAKRGGPLIGYLALIEYYEKGQWGLFERIADALHIPKEKVPELYRQACAWADAFPDWD</sequence>
<dbReference type="InterPro" id="IPR013976">
    <property type="entry name" value="HDOD"/>
</dbReference>
<dbReference type="Gene3D" id="1.10.3210.10">
    <property type="entry name" value="Hypothetical protein af1432"/>
    <property type="match status" value="1"/>
</dbReference>
<accession>A0AA41R3Q2</accession>
<dbReference type="SMART" id="SM00052">
    <property type="entry name" value="EAL"/>
    <property type="match status" value="1"/>
</dbReference>
<evidence type="ECO:0000259" key="2">
    <source>
        <dbReference type="PROSITE" id="PS51833"/>
    </source>
</evidence>
<dbReference type="Gene3D" id="3.20.20.450">
    <property type="entry name" value="EAL domain"/>
    <property type="match status" value="1"/>
</dbReference>
<dbReference type="InterPro" id="IPR014408">
    <property type="entry name" value="dGMP_Pdiesterase_EAL/HD-GYP"/>
</dbReference>
<dbReference type="PROSITE" id="PS50883">
    <property type="entry name" value="EAL"/>
    <property type="match status" value="1"/>
</dbReference>
<dbReference type="InterPro" id="IPR001633">
    <property type="entry name" value="EAL_dom"/>
</dbReference>
<dbReference type="InterPro" id="IPR052340">
    <property type="entry name" value="RNase_Y/CdgJ"/>
</dbReference>
<organism evidence="3 4">
    <name type="scientific">Desulfatitalea alkaliphila</name>
    <dbReference type="NCBI Taxonomy" id="2929485"/>
    <lineage>
        <taxon>Bacteria</taxon>
        <taxon>Pseudomonadati</taxon>
        <taxon>Thermodesulfobacteriota</taxon>
        <taxon>Desulfobacteria</taxon>
        <taxon>Desulfobacterales</taxon>
        <taxon>Desulfosarcinaceae</taxon>
        <taxon>Desulfatitalea</taxon>
    </lineage>
</organism>
<dbReference type="Proteomes" id="UP001165427">
    <property type="component" value="Unassembled WGS sequence"/>
</dbReference>
<dbReference type="EMBL" id="JALJRB010000006">
    <property type="protein sequence ID" value="MCJ8500470.1"/>
    <property type="molecule type" value="Genomic_DNA"/>
</dbReference>
<dbReference type="Pfam" id="PF08668">
    <property type="entry name" value="HDOD"/>
    <property type="match status" value="1"/>
</dbReference>
<feature type="domain" description="HDOD" evidence="2">
    <location>
        <begin position="199"/>
        <end position="386"/>
    </location>
</feature>
<dbReference type="PROSITE" id="PS51833">
    <property type="entry name" value="HDOD"/>
    <property type="match status" value="1"/>
</dbReference>
<dbReference type="Pfam" id="PF00563">
    <property type="entry name" value="EAL"/>
    <property type="match status" value="1"/>
</dbReference>
<dbReference type="PANTHER" id="PTHR33525">
    <property type="match status" value="1"/>
</dbReference>
<name>A0AA41R3Q2_9BACT</name>
<gene>
    <name evidence="3" type="ORF">MRX98_07790</name>
</gene>
<dbReference type="SUPFAM" id="SSF109604">
    <property type="entry name" value="HD-domain/PDEase-like"/>
    <property type="match status" value="1"/>
</dbReference>
<evidence type="ECO:0000313" key="3">
    <source>
        <dbReference type="EMBL" id="MCJ8500470.1"/>
    </source>
</evidence>
<dbReference type="AlphaFoldDB" id="A0AA41R3Q2"/>
<feature type="domain" description="EAL" evidence="1">
    <location>
        <begin position="1"/>
        <end position="205"/>
    </location>
</feature>
<dbReference type="PANTHER" id="PTHR33525:SF4">
    <property type="entry name" value="CYCLIC DI-GMP PHOSPHODIESTERASE CDGJ"/>
    <property type="match status" value="1"/>
</dbReference>
<evidence type="ECO:0000259" key="1">
    <source>
        <dbReference type="PROSITE" id="PS50883"/>
    </source>
</evidence>
<reference evidence="3" key="1">
    <citation type="submission" date="2022-04" db="EMBL/GenBank/DDBJ databases">
        <title>Desulfatitalea alkaliphila sp. nov., a novel anaerobic sulfate-reducing bacterium isolated from terrestrial mud volcano, Taman Peninsula, Russia.</title>
        <authorList>
            <person name="Khomyakova M.A."/>
            <person name="Merkel A.Y."/>
            <person name="Slobodkin A.I."/>
        </authorList>
    </citation>
    <scope>NUCLEOTIDE SEQUENCE</scope>
    <source>
        <strain evidence="3">M08but</strain>
    </source>
</reference>
<evidence type="ECO:0000313" key="4">
    <source>
        <dbReference type="Proteomes" id="UP001165427"/>
    </source>
</evidence>
<keyword evidence="4" id="KW-1185">Reference proteome</keyword>
<dbReference type="SUPFAM" id="SSF141868">
    <property type="entry name" value="EAL domain-like"/>
    <property type="match status" value="1"/>
</dbReference>
<dbReference type="InterPro" id="IPR035919">
    <property type="entry name" value="EAL_sf"/>
</dbReference>
<protein>
    <submittedName>
        <fullName evidence="3">HDOD domain-containing protein</fullName>
    </submittedName>
</protein>